<dbReference type="SUPFAM" id="SSF54637">
    <property type="entry name" value="Thioesterase/thiol ester dehydrase-isomerase"/>
    <property type="match status" value="1"/>
</dbReference>
<dbReference type="PANTHER" id="PTHR43437">
    <property type="entry name" value="HYDROXYACYL-THIOESTER DEHYDRATASE TYPE 2, MITOCHONDRIAL-RELATED"/>
    <property type="match status" value="1"/>
</dbReference>
<dbReference type="Proteomes" id="UP001623041">
    <property type="component" value="Unassembled WGS sequence"/>
</dbReference>
<reference evidence="2 3" key="1">
    <citation type="submission" date="2024-11" db="EMBL/GenBank/DDBJ databases">
        <authorList>
            <person name="Lucas J.A."/>
        </authorList>
    </citation>
    <scope>NUCLEOTIDE SEQUENCE [LARGE SCALE GENOMIC DNA]</scope>
    <source>
        <strain evidence="2 3">Z 5.4</strain>
    </source>
</reference>
<proteinExistence type="predicted"/>
<feature type="domain" description="MaoC-like" evidence="1">
    <location>
        <begin position="18"/>
        <end position="127"/>
    </location>
</feature>
<evidence type="ECO:0000259" key="1">
    <source>
        <dbReference type="Pfam" id="PF01575"/>
    </source>
</evidence>
<dbReference type="PANTHER" id="PTHR43437:SF3">
    <property type="entry name" value="HYDROXYACYL-THIOESTER DEHYDRATASE TYPE 2, MITOCHONDRIAL"/>
    <property type="match status" value="1"/>
</dbReference>
<name>A0ABW8RQ03_9BACI</name>
<dbReference type="Gene3D" id="3.10.129.10">
    <property type="entry name" value="Hotdog Thioesterase"/>
    <property type="match status" value="1"/>
</dbReference>
<organism evidence="2 3">
    <name type="scientific">Bacillus salipaludis</name>
    <dbReference type="NCBI Taxonomy" id="2547811"/>
    <lineage>
        <taxon>Bacteria</taxon>
        <taxon>Bacillati</taxon>
        <taxon>Bacillota</taxon>
        <taxon>Bacilli</taxon>
        <taxon>Bacillales</taxon>
        <taxon>Bacillaceae</taxon>
        <taxon>Bacillus</taxon>
    </lineage>
</organism>
<comment type="caution">
    <text evidence="2">The sequence shown here is derived from an EMBL/GenBank/DDBJ whole genome shotgun (WGS) entry which is preliminary data.</text>
</comment>
<dbReference type="Pfam" id="PF01575">
    <property type="entry name" value="MaoC_dehydratas"/>
    <property type="match status" value="1"/>
</dbReference>
<dbReference type="EMBL" id="JBJHQH010000021">
    <property type="protein sequence ID" value="MFK9094206.1"/>
    <property type="molecule type" value="Genomic_DNA"/>
</dbReference>
<dbReference type="InterPro" id="IPR050965">
    <property type="entry name" value="UPF0336/Enoyl-CoA_hydratase"/>
</dbReference>
<evidence type="ECO:0000313" key="2">
    <source>
        <dbReference type="EMBL" id="MFK9094206.1"/>
    </source>
</evidence>
<gene>
    <name evidence="2" type="ORF">ACJEBI_22370</name>
</gene>
<accession>A0ABW8RQ03</accession>
<dbReference type="CDD" id="cd03449">
    <property type="entry name" value="R_hydratase"/>
    <property type="match status" value="1"/>
</dbReference>
<sequence>MSNKNLTNGWTNCRVEQPQRGATSEVIKEITLSDIELFSAMTGDRNPLHTDKRAAEASRFGGLIVQGGVTTGILNAIVAEQLPGPGTVFLTVEWKFANPVYIGDTITGKVEILEVRDDKPICKIKTTVRNQDDVICLEGIAVTYTAALDG</sequence>
<evidence type="ECO:0000313" key="3">
    <source>
        <dbReference type="Proteomes" id="UP001623041"/>
    </source>
</evidence>
<dbReference type="InterPro" id="IPR002539">
    <property type="entry name" value="MaoC-like_dom"/>
</dbReference>
<protein>
    <submittedName>
        <fullName evidence="2">MaoC family dehydratase</fullName>
    </submittedName>
</protein>
<dbReference type="RefSeq" id="WP_406582682.1">
    <property type="nucleotide sequence ID" value="NZ_JBJHQH010000021.1"/>
</dbReference>
<keyword evidence="3" id="KW-1185">Reference proteome</keyword>
<dbReference type="InterPro" id="IPR029069">
    <property type="entry name" value="HotDog_dom_sf"/>
</dbReference>